<dbReference type="Gene3D" id="4.10.240.10">
    <property type="entry name" value="Zn(2)-C6 fungal-type DNA-binding domain"/>
    <property type="match status" value="1"/>
</dbReference>
<evidence type="ECO:0000313" key="5">
    <source>
        <dbReference type="EMBL" id="KAF2494864.1"/>
    </source>
</evidence>
<evidence type="ECO:0000259" key="4">
    <source>
        <dbReference type="PROSITE" id="PS50048"/>
    </source>
</evidence>
<feature type="compositionally biased region" description="Low complexity" evidence="3">
    <location>
        <begin position="122"/>
        <end position="143"/>
    </location>
</feature>
<dbReference type="EMBL" id="MU004190">
    <property type="protein sequence ID" value="KAF2494864.1"/>
    <property type="molecule type" value="Genomic_DNA"/>
</dbReference>
<dbReference type="SUPFAM" id="SSF57701">
    <property type="entry name" value="Zn2/Cys6 DNA-binding domain"/>
    <property type="match status" value="1"/>
</dbReference>
<evidence type="ECO:0000313" key="6">
    <source>
        <dbReference type="Proteomes" id="UP000799750"/>
    </source>
</evidence>
<dbReference type="PANTHER" id="PTHR31001:SF87">
    <property type="entry name" value="COL-21"/>
    <property type="match status" value="1"/>
</dbReference>
<protein>
    <recommendedName>
        <fullName evidence="4">Zn(2)-C6 fungal-type domain-containing protein</fullName>
    </recommendedName>
</protein>
<dbReference type="PANTHER" id="PTHR31001">
    <property type="entry name" value="UNCHARACTERIZED TRANSCRIPTIONAL REGULATORY PROTEIN"/>
    <property type="match status" value="1"/>
</dbReference>
<dbReference type="GO" id="GO:0008270">
    <property type="term" value="F:zinc ion binding"/>
    <property type="evidence" value="ECO:0007669"/>
    <property type="project" value="InterPro"/>
</dbReference>
<dbReference type="SMART" id="SM00066">
    <property type="entry name" value="GAL4"/>
    <property type="match status" value="1"/>
</dbReference>
<dbReference type="InterPro" id="IPR001138">
    <property type="entry name" value="Zn2Cys6_DnaBD"/>
</dbReference>
<evidence type="ECO:0000256" key="2">
    <source>
        <dbReference type="ARBA" id="ARBA00023242"/>
    </source>
</evidence>
<dbReference type="InterPro" id="IPR036864">
    <property type="entry name" value="Zn2-C6_fun-type_DNA-bd_sf"/>
</dbReference>
<keyword evidence="6" id="KW-1185">Reference proteome</keyword>
<dbReference type="Proteomes" id="UP000799750">
    <property type="component" value="Unassembled WGS sequence"/>
</dbReference>
<dbReference type="CDD" id="cd00067">
    <property type="entry name" value="GAL4"/>
    <property type="match status" value="1"/>
</dbReference>
<sequence>MGTNKRKRSTSNPAPKGKNARRVSSSTLSHAEHPDEATAQAAAAPLAKKKRNGPVATSCRSCIKARCRCTREYPTCNRCTTKHLDCHYDGITPSHAPQARSLDMHAQLELRAEPLAPGPSQRGSRAAEASTSGSGSTANTTNGQAPASNVEGSRNHIMQQMEVANETGATEAADRILANIQVIDDTTADNATIHEAPTALVPQMRQHVALENVGALEMVCELLWRLPRSMIVTPAALGWVFFLLEHNGVQVTAVERQIIERVGFTMGGLLDAFFRHGWLNSCVYEALYRKIRLRSLVFVKRVLMCFENETYRDIILIVQITADSRNGV</sequence>
<proteinExistence type="predicted"/>
<feature type="compositionally biased region" description="Low complexity" evidence="3">
    <location>
        <begin position="37"/>
        <end position="46"/>
    </location>
</feature>
<keyword evidence="2" id="KW-0539">Nucleus</keyword>
<dbReference type="GO" id="GO:0000981">
    <property type="term" value="F:DNA-binding transcription factor activity, RNA polymerase II-specific"/>
    <property type="evidence" value="ECO:0007669"/>
    <property type="project" value="InterPro"/>
</dbReference>
<feature type="domain" description="Zn(2)-C6 fungal-type" evidence="4">
    <location>
        <begin position="58"/>
        <end position="88"/>
    </location>
</feature>
<dbReference type="InterPro" id="IPR050613">
    <property type="entry name" value="Sec_Metabolite_Reg"/>
</dbReference>
<name>A0A6A6QRV1_9PEZI</name>
<dbReference type="AlphaFoldDB" id="A0A6A6QRV1"/>
<gene>
    <name evidence="5" type="ORF">BU16DRAFT_582664</name>
</gene>
<feature type="region of interest" description="Disordered" evidence="3">
    <location>
        <begin position="114"/>
        <end position="151"/>
    </location>
</feature>
<evidence type="ECO:0000256" key="1">
    <source>
        <dbReference type="ARBA" id="ARBA00004123"/>
    </source>
</evidence>
<feature type="region of interest" description="Disordered" evidence="3">
    <location>
        <begin position="1"/>
        <end position="51"/>
    </location>
</feature>
<organism evidence="5 6">
    <name type="scientific">Lophium mytilinum</name>
    <dbReference type="NCBI Taxonomy" id="390894"/>
    <lineage>
        <taxon>Eukaryota</taxon>
        <taxon>Fungi</taxon>
        <taxon>Dikarya</taxon>
        <taxon>Ascomycota</taxon>
        <taxon>Pezizomycotina</taxon>
        <taxon>Dothideomycetes</taxon>
        <taxon>Pleosporomycetidae</taxon>
        <taxon>Mytilinidiales</taxon>
        <taxon>Mytilinidiaceae</taxon>
        <taxon>Lophium</taxon>
    </lineage>
</organism>
<dbReference type="PROSITE" id="PS50048">
    <property type="entry name" value="ZN2_CY6_FUNGAL_2"/>
    <property type="match status" value="1"/>
</dbReference>
<evidence type="ECO:0000256" key="3">
    <source>
        <dbReference type="SAM" id="MobiDB-lite"/>
    </source>
</evidence>
<reference evidence="5" key="1">
    <citation type="journal article" date="2020" name="Stud. Mycol.">
        <title>101 Dothideomycetes genomes: a test case for predicting lifestyles and emergence of pathogens.</title>
        <authorList>
            <person name="Haridas S."/>
            <person name="Albert R."/>
            <person name="Binder M."/>
            <person name="Bloem J."/>
            <person name="Labutti K."/>
            <person name="Salamov A."/>
            <person name="Andreopoulos B."/>
            <person name="Baker S."/>
            <person name="Barry K."/>
            <person name="Bills G."/>
            <person name="Bluhm B."/>
            <person name="Cannon C."/>
            <person name="Castanera R."/>
            <person name="Culley D."/>
            <person name="Daum C."/>
            <person name="Ezra D."/>
            <person name="Gonzalez J."/>
            <person name="Henrissat B."/>
            <person name="Kuo A."/>
            <person name="Liang C."/>
            <person name="Lipzen A."/>
            <person name="Lutzoni F."/>
            <person name="Magnuson J."/>
            <person name="Mondo S."/>
            <person name="Nolan M."/>
            <person name="Ohm R."/>
            <person name="Pangilinan J."/>
            <person name="Park H.-J."/>
            <person name="Ramirez L."/>
            <person name="Alfaro M."/>
            <person name="Sun H."/>
            <person name="Tritt A."/>
            <person name="Yoshinaga Y."/>
            <person name="Zwiers L.-H."/>
            <person name="Turgeon B."/>
            <person name="Goodwin S."/>
            <person name="Spatafora J."/>
            <person name="Crous P."/>
            <person name="Grigoriev I."/>
        </authorList>
    </citation>
    <scope>NUCLEOTIDE SEQUENCE</scope>
    <source>
        <strain evidence="5">CBS 269.34</strain>
    </source>
</reference>
<comment type="subcellular location">
    <subcellularLocation>
        <location evidence="1">Nucleus</location>
    </subcellularLocation>
</comment>
<accession>A0A6A6QRV1</accession>
<dbReference type="GO" id="GO:0005634">
    <property type="term" value="C:nucleus"/>
    <property type="evidence" value="ECO:0007669"/>
    <property type="project" value="UniProtKB-SubCell"/>
</dbReference>